<dbReference type="EMBL" id="JBHUHZ010000001">
    <property type="protein sequence ID" value="MFD2162206.1"/>
    <property type="molecule type" value="Genomic_DNA"/>
</dbReference>
<keyword evidence="3" id="KW-1185">Reference proteome</keyword>
<comment type="caution">
    <text evidence="2">The sequence shown here is derived from an EMBL/GenBank/DDBJ whole genome shotgun (WGS) entry which is preliminary data.</text>
</comment>
<organism evidence="2 3">
    <name type="scientific">Paradesertivirga mongoliensis</name>
    <dbReference type="NCBI Taxonomy" id="2100740"/>
    <lineage>
        <taxon>Bacteria</taxon>
        <taxon>Pseudomonadati</taxon>
        <taxon>Bacteroidota</taxon>
        <taxon>Sphingobacteriia</taxon>
        <taxon>Sphingobacteriales</taxon>
        <taxon>Sphingobacteriaceae</taxon>
        <taxon>Paradesertivirga</taxon>
    </lineage>
</organism>
<evidence type="ECO:0000256" key="1">
    <source>
        <dbReference type="SAM" id="MobiDB-lite"/>
    </source>
</evidence>
<feature type="compositionally biased region" description="Polar residues" evidence="1">
    <location>
        <begin position="9"/>
        <end position="25"/>
    </location>
</feature>
<evidence type="ECO:0000313" key="3">
    <source>
        <dbReference type="Proteomes" id="UP001597387"/>
    </source>
</evidence>
<gene>
    <name evidence="2" type="ORF">ACFSJU_07365</name>
</gene>
<proteinExistence type="predicted"/>
<dbReference type="RefSeq" id="WP_255897729.1">
    <property type="nucleotide sequence ID" value="NZ_JAFMZO010000001.1"/>
</dbReference>
<dbReference type="Proteomes" id="UP001597387">
    <property type="component" value="Unassembled WGS sequence"/>
</dbReference>
<protein>
    <submittedName>
        <fullName evidence="2">Uncharacterized protein</fullName>
    </submittedName>
</protein>
<evidence type="ECO:0000313" key="2">
    <source>
        <dbReference type="EMBL" id="MFD2162206.1"/>
    </source>
</evidence>
<sequence>MEQEPPSLLSRNELSLTDAGTSSRQNIASQSFQVLMVERKS</sequence>
<reference evidence="3" key="1">
    <citation type="journal article" date="2019" name="Int. J. Syst. Evol. Microbiol.">
        <title>The Global Catalogue of Microorganisms (GCM) 10K type strain sequencing project: providing services to taxonomists for standard genome sequencing and annotation.</title>
        <authorList>
            <consortium name="The Broad Institute Genomics Platform"/>
            <consortium name="The Broad Institute Genome Sequencing Center for Infectious Disease"/>
            <person name="Wu L."/>
            <person name="Ma J."/>
        </authorList>
    </citation>
    <scope>NUCLEOTIDE SEQUENCE [LARGE SCALE GENOMIC DNA]</scope>
    <source>
        <strain evidence="3">KCTC 42217</strain>
    </source>
</reference>
<name>A0ABW4ZK67_9SPHI</name>
<accession>A0ABW4ZK67</accession>
<feature type="region of interest" description="Disordered" evidence="1">
    <location>
        <begin position="1"/>
        <end position="25"/>
    </location>
</feature>